<evidence type="ECO:0008006" key="3">
    <source>
        <dbReference type="Google" id="ProtNLM"/>
    </source>
</evidence>
<organism evidence="1 2">
    <name type="scientific">Chenopodium quinoa</name>
    <name type="common">Quinoa</name>
    <dbReference type="NCBI Taxonomy" id="63459"/>
    <lineage>
        <taxon>Eukaryota</taxon>
        <taxon>Viridiplantae</taxon>
        <taxon>Streptophyta</taxon>
        <taxon>Embryophyta</taxon>
        <taxon>Tracheophyta</taxon>
        <taxon>Spermatophyta</taxon>
        <taxon>Magnoliopsida</taxon>
        <taxon>eudicotyledons</taxon>
        <taxon>Gunneridae</taxon>
        <taxon>Pentapetalae</taxon>
        <taxon>Caryophyllales</taxon>
        <taxon>Chenopodiaceae</taxon>
        <taxon>Chenopodioideae</taxon>
        <taxon>Atripliceae</taxon>
        <taxon>Chenopodium</taxon>
    </lineage>
</organism>
<keyword evidence="2" id="KW-1185">Reference proteome</keyword>
<accession>A0A803MTU4</accession>
<name>A0A803MTU4_CHEQI</name>
<dbReference type="AlphaFoldDB" id="A0A803MTU4"/>
<evidence type="ECO:0000313" key="2">
    <source>
        <dbReference type="Proteomes" id="UP000596660"/>
    </source>
</evidence>
<dbReference type="SUPFAM" id="SSF52047">
    <property type="entry name" value="RNI-like"/>
    <property type="match status" value="1"/>
</dbReference>
<reference evidence="1" key="1">
    <citation type="journal article" date="2017" name="Nature">
        <title>The genome of Chenopodium quinoa.</title>
        <authorList>
            <person name="Jarvis D.E."/>
            <person name="Ho Y.S."/>
            <person name="Lightfoot D.J."/>
            <person name="Schmoeckel S.M."/>
            <person name="Li B."/>
            <person name="Borm T.J.A."/>
            <person name="Ohyanagi H."/>
            <person name="Mineta K."/>
            <person name="Michell C.T."/>
            <person name="Saber N."/>
            <person name="Kharbatia N.M."/>
            <person name="Rupper R.R."/>
            <person name="Sharp A.R."/>
            <person name="Dally N."/>
            <person name="Boughton B.A."/>
            <person name="Woo Y.H."/>
            <person name="Gao G."/>
            <person name="Schijlen E.G.W.M."/>
            <person name="Guo X."/>
            <person name="Momin A.A."/>
            <person name="Negrao S."/>
            <person name="Al-Babili S."/>
            <person name="Gehring C."/>
            <person name="Roessner U."/>
            <person name="Jung C."/>
            <person name="Murphy K."/>
            <person name="Arold S.T."/>
            <person name="Gojobori T."/>
            <person name="van der Linden C.G."/>
            <person name="van Loo E.N."/>
            <person name="Jellen E.N."/>
            <person name="Maughan P.J."/>
            <person name="Tester M."/>
        </authorList>
    </citation>
    <scope>NUCLEOTIDE SEQUENCE [LARGE SCALE GENOMIC DNA]</scope>
    <source>
        <strain evidence="1">cv. PI 614886</strain>
    </source>
</reference>
<dbReference type="InterPro" id="IPR032675">
    <property type="entry name" value="LRR_dom_sf"/>
</dbReference>
<sequence>MGKFQYNDANVWVGSCDKELSFFPSLENVWLEDLPKLKGWKRGVVGQVEDNNKGNNLQSQQLLRPCCFSKLQTLTIIDCPELTSLPSCPSLEKLNLEKFNEGLQIMNKKRDEVAPASSSASTSCYEIVNSKLQSFKIDNMAWPNSLPSEYFHCVNTLTLWNVNEEMDVDLPDWMQFLPALQTLKFKYCRELKVIPKWMPKLTLHCTLFRKPDEKMQKGSTWR</sequence>
<dbReference type="Gene3D" id="3.80.10.10">
    <property type="entry name" value="Ribonuclease Inhibitor"/>
    <property type="match status" value="2"/>
</dbReference>
<protein>
    <recommendedName>
        <fullName evidence="3">Disease resistance protein</fullName>
    </recommendedName>
</protein>
<evidence type="ECO:0000313" key="1">
    <source>
        <dbReference type="EnsemblPlants" id="AUR62035085-RA:cds"/>
    </source>
</evidence>
<dbReference type="Proteomes" id="UP000596660">
    <property type="component" value="Unplaced"/>
</dbReference>
<reference evidence="1" key="2">
    <citation type="submission" date="2021-03" db="UniProtKB">
        <authorList>
            <consortium name="EnsemblPlants"/>
        </authorList>
    </citation>
    <scope>IDENTIFICATION</scope>
</reference>
<dbReference type="EnsemblPlants" id="AUR62035085-RA">
    <property type="protein sequence ID" value="AUR62035085-RA:cds"/>
    <property type="gene ID" value="AUR62035085"/>
</dbReference>
<proteinExistence type="predicted"/>
<dbReference type="Gramene" id="AUR62035085-RA">
    <property type="protein sequence ID" value="AUR62035085-RA:cds"/>
    <property type="gene ID" value="AUR62035085"/>
</dbReference>